<name>A0A454JGF8_9NEIS</name>
<keyword evidence="8" id="KW-1185">Reference proteome</keyword>
<evidence type="ECO:0000256" key="1">
    <source>
        <dbReference type="ARBA" id="ARBA00022491"/>
    </source>
</evidence>
<dbReference type="InterPro" id="IPR023772">
    <property type="entry name" value="DNA-bd_HTH_TetR-type_CS"/>
</dbReference>
<dbReference type="Proteomes" id="UP000274139">
    <property type="component" value="Unassembled WGS sequence"/>
</dbReference>
<dbReference type="PROSITE" id="PS01081">
    <property type="entry name" value="HTH_TETR_1"/>
    <property type="match status" value="1"/>
</dbReference>
<evidence type="ECO:0000256" key="5">
    <source>
        <dbReference type="PROSITE-ProRule" id="PRU00335"/>
    </source>
</evidence>
<accession>A0A454JGF8</accession>
<keyword evidence="3 5" id="KW-0238">DNA-binding</keyword>
<organism evidence="7 8">
    <name type="scientific">Aquitalea palustris</name>
    <dbReference type="NCBI Taxonomy" id="2480983"/>
    <lineage>
        <taxon>Bacteria</taxon>
        <taxon>Pseudomonadati</taxon>
        <taxon>Pseudomonadota</taxon>
        <taxon>Betaproteobacteria</taxon>
        <taxon>Neisseriales</taxon>
        <taxon>Chromobacteriaceae</taxon>
        <taxon>Aquitalea</taxon>
    </lineage>
</organism>
<proteinExistence type="predicted"/>
<dbReference type="Pfam" id="PF14246">
    <property type="entry name" value="TetR_C_7"/>
    <property type="match status" value="1"/>
</dbReference>
<dbReference type="GO" id="GO:0003700">
    <property type="term" value="F:DNA-binding transcription factor activity"/>
    <property type="evidence" value="ECO:0007669"/>
    <property type="project" value="TreeGrafter"/>
</dbReference>
<evidence type="ECO:0000313" key="7">
    <source>
        <dbReference type="EMBL" id="RMC95479.1"/>
    </source>
</evidence>
<dbReference type="PANTHER" id="PTHR30055">
    <property type="entry name" value="HTH-TYPE TRANSCRIPTIONAL REGULATOR RUTR"/>
    <property type="match status" value="1"/>
</dbReference>
<dbReference type="GO" id="GO:0000976">
    <property type="term" value="F:transcription cis-regulatory region binding"/>
    <property type="evidence" value="ECO:0007669"/>
    <property type="project" value="TreeGrafter"/>
</dbReference>
<evidence type="ECO:0000256" key="3">
    <source>
        <dbReference type="ARBA" id="ARBA00023125"/>
    </source>
</evidence>
<comment type="caution">
    <text evidence="7">The sequence shown here is derived from an EMBL/GenBank/DDBJ whole genome shotgun (WGS) entry which is preliminary data.</text>
</comment>
<sequence length="204" mass="22669">MRVKTESRRQAIIVGAADIFLEVGYEATSMAKIAAKTGVTKPTLYGYFTSKEELFAEVMEKLAIQLLASAFEQLNIEKDIKSKLNDFGQHFLNIMLQPSLITLRGIIMTEGRRSGIGHMLYERGLQKEIDKLAVFLQAEMEAGQLMPVQPKTAAAHLMGLLESEYQQHLLGAAKDVPSEMQIIQSVNDAVDVFLRGYAPERGAH</sequence>
<dbReference type="OrthoDB" id="8535430at2"/>
<evidence type="ECO:0000313" key="8">
    <source>
        <dbReference type="Proteomes" id="UP000274139"/>
    </source>
</evidence>
<dbReference type="SUPFAM" id="SSF46689">
    <property type="entry name" value="Homeodomain-like"/>
    <property type="match status" value="1"/>
</dbReference>
<dbReference type="InterPro" id="IPR001647">
    <property type="entry name" value="HTH_TetR"/>
</dbReference>
<feature type="DNA-binding region" description="H-T-H motif" evidence="5">
    <location>
        <begin position="29"/>
        <end position="48"/>
    </location>
</feature>
<dbReference type="InterPro" id="IPR050109">
    <property type="entry name" value="HTH-type_TetR-like_transc_reg"/>
</dbReference>
<gene>
    <name evidence="7" type="ORF">EAY64_13700</name>
</gene>
<dbReference type="Gene3D" id="1.10.10.60">
    <property type="entry name" value="Homeodomain-like"/>
    <property type="match status" value="1"/>
</dbReference>
<dbReference type="InterPro" id="IPR039536">
    <property type="entry name" value="TetR_C_Proteobacteria"/>
</dbReference>
<keyword evidence="1" id="KW-0678">Repressor</keyword>
<feature type="domain" description="HTH tetR-type" evidence="6">
    <location>
        <begin position="6"/>
        <end position="66"/>
    </location>
</feature>
<dbReference type="Gene3D" id="1.10.357.10">
    <property type="entry name" value="Tetracycline Repressor, domain 2"/>
    <property type="match status" value="1"/>
</dbReference>
<evidence type="ECO:0000259" key="6">
    <source>
        <dbReference type="PROSITE" id="PS50977"/>
    </source>
</evidence>
<keyword evidence="4" id="KW-0804">Transcription</keyword>
<dbReference type="InterPro" id="IPR009057">
    <property type="entry name" value="Homeodomain-like_sf"/>
</dbReference>
<dbReference type="FunFam" id="1.10.10.60:FF:000141">
    <property type="entry name" value="TetR family transcriptional regulator"/>
    <property type="match status" value="1"/>
</dbReference>
<dbReference type="PRINTS" id="PR00455">
    <property type="entry name" value="HTHTETR"/>
</dbReference>
<dbReference type="PANTHER" id="PTHR30055:SF119">
    <property type="entry name" value="NALC"/>
    <property type="match status" value="1"/>
</dbReference>
<keyword evidence="2" id="KW-0805">Transcription regulation</keyword>
<reference evidence="7 8" key="1">
    <citation type="submission" date="2018-10" db="EMBL/GenBank/DDBJ databases">
        <title>Draft genome sequence of Aquitalea MWU14-2217 isolated from a wild cranberry bog in Provincetown, Massachusetts.</title>
        <authorList>
            <person name="Ebadzadsahrai G."/>
            <person name="Soby S."/>
        </authorList>
    </citation>
    <scope>NUCLEOTIDE SEQUENCE [LARGE SCALE GENOMIC DNA]</scope>
    <source>
        <strain evidence="7 8">MWU14-2217</strain>
    </source>
</reference>
<dbReference type="Pfam" id="PF00440">
    <property type="entry name" value="TetR_N"/>
    <property type="match status" value="1"/>
</dbReference>
<dbReference type="RefSeq" id="WP_103525312.1">
    <property type="nucleotide sequence ID" value="NZ_JAIZDC010000002.1"/>
</dbReference>
<evidence type="ECO:0000256" key="2">
    <source>
        <dbReference type="ARBA" id="ARBA00023015"/>
    </source>
</evidence>
<dbReference type="AlphaFoldDB" id="A0A454JGF8"/>
<dbReference type="EMBL" id="RFAR01000056">
    <property type="protein sequence ID" value="RMC95479.1"/>
    <property type="molecule type" value="Genomic_DNA"/>
</dbReference>
<evidence type="ECO:0000256" key="4">
    <source>
        <dbReference type="ARBA" id="ARBA00023163"/>
    </source>
</evidence>
<dbReference type="PROSITE" id="PS50977">
    <property type="entry name" value="HTH_TETR_2"/>
    <property type="match status" value="1"/>
</dbReference>
<protein>
    <submittedName>
        <fullName evidence="7">TetR family transcriptional regulator</fullName>
    </submittedName>
</protein>